<dbReference type="InterPro" id="IPR051320">
    <property type="entry name" value="Viral_Replic_Matur_Polypro"/>
</dbReference>
<gene>
    <name evidence="1" type="ORF">ZIOFF_006348</name>
</gene>
<evidence type="ECO:0000313" key="2">
    <source>
        <dbReference type="Proteomes" id="UP000734854"/>
    </source>
</evidence>
<name>A0A8J5HVI7_ZINOF</name>
<dbReference type="AlphaFoldDB" id="A0A8J5HVI7"/>
<dbReference type="InterPro" id="IPR043128">
    <property type="entry name" value="Rev_trsase/Diguanyl_cyclase"/>
</dbReference>
<organism evidence="1 2">
    <name type="scientific">Zingiber officinale</name>
    <name type="common">Ginger</name>
    <name type="synonym">Amomum zingiber</name>
    <dbReference type="NCBI Taxonomy" id="94328"/>
    <lineage>
        <taxon>Eukaryota</taxon>
        <taxon>Viridiplantae</taxon>
        <taxon>Streptophyta</taxon>
        <taxon>Embryophyta</taxon>
        <taxon>Tracheophyta</taxon>
        <taxon>Spermatophyta</taxon>
        <taxon>Magnoliopsida</taxon>
        <taxon>Liliopsida</taxon>
        <taxon>Zingiberales</taxon>
        <taxon>Zingiberaceae</taxon>
        <taxon>Zingiber</taxon>
    </lineage>
</organism>
<dbReference type="SUPFAM" id="SSF56672">
    <property type="entry name" value="DNA/RNA polymerases"/>
    <property type="match status" value="1"/>
</dbReference>
<comment type="caution">
    <text evidence="1">The sequence shown here is derived from an EMBL/GenBank/DDBJ whole genome shotgun (WGS) entry which is preliminary data.</text>
</comment>
<dbReference type="PANTHER" id="PTHR33064:SF37">
    <property type="entry name" value="RIBONUCLEASE H"/>
    <property type="match status" value="1"/>
</dbReference>
<evidence type="ECO:0000313" key="1">
    <source>
        <dbReference type="EMBL" id="KAG6532502.1"/>
    </source>
</evidence>
<sequence length="449" mass="49998">MKIGSPTIEFLGATIGQSTIKLQPYVISKIADFKEQELSTTKGLRSWLGLLNYARSYIPNLGRLLGPLYAKTSPTGEKKMNFQDLELITKIKKIIKELPDLSIPPSDCFIIIEADGCMEGWGGICKWKPKKIMDSCGEGSSNTSPDRGSLTIDQGQTQFDGIPTPSGPYELLQQYEELACYTGRTSIYNKEEHDKRSHMADIEWTATKHILSSIRELEFICQLKESDFRKRSHFQGQDTYCQKALPAVNEARIELFKLPVDSCGWPEFEWVLGGVGWKAFGSNISGNDLSAEAFNSGADATNVVSSFQHHTSAGRAFFLHEATTATPPLCPSRSSFLADRKPCPNRPGRFPLSRLLCPAADPQQSTPTIECRRHPISDCPTISRHCLVVDSFLCSSHRWIAVVGRNLSRFWVVLAGKLFVATSPAVSYRLRHSTLVSDIPFDWLILMLG</sequence>
<accession>A0A8J5HVI7</accession>
<dbReference type="InterPro" id="IPR043502">
    <property type="entry name" value="DNA/RNA_pol_sf"/>
</dbReference>
<dbReference type="Proteomes" id="UP000734854">
    <property type="component" value="Unassembled WGS sequence"/>
</dbReference>
<dbReference type="Gene3D" id="3.30.70.270">
    <property type="match status" value="1"/>
</dbReference>
<proteinExistence type="predicted"/>
<protein>
    <submittedName>
        <fullName evidence="1">Uncharacterized protein</fullName>
    </submittedName>
</protein>
<dbReference type="EMBL" id="JACMSC010000002">
    <property type="protein sequence ID" value="KAG6532502.1"/>
    <property type="molecule type" value="Genomic_DNA"/>
</dbReference>
<keyword evidence="2" id="KW-1185">Reference proteome</keyword>
<reference evidence="1 2" key="1">
    <citation type="submission" date="2020-08" db="EMBL/GenBank/DDBJ databases">
        <title>Plant Genome Project.</title>
        <authorList>
            <person name="Zhang R.-G."/>
        </authorList>
    </citation>
    <scope>NUCLEOTIDE SEQUENCE [LARGE SCALE GENOMIC DNA]</scope>
    <source>
        <tissue evidence="1">Rhizome</tissue>
    </source>
</reference>
<dbReference type="PANTHER" id="PTHR33064">
    <property type="entry name" value="POL PROTEIN"/>
    <property type="match status" value="1"/>
</dbReference>